<comment type="subcellular location">
    <subcellularLocation>
        <location evidence="1">Cell membrane</location>
        <topology evidence="1">Multi-pass membrane protein</topology>
    </subcellularLocation>
</comment>
<dbReference type="InterPro" id="IPR036259">
    <property type="entry name" value="MFS_trans_sf"/>
</dbReference>
<keyword evidence="2" id="KW-0813">Transport</keyword>
<keyword evidence="5 7" id="KW-1133">Transmembrane helix</keyword>
<reference evidence="9 10" key="1">
    <citation type="journal article" date="2019" name="Int. J. Syst. Evol. Microbiol.">
        <title>The Global Catalogue of Microorganisms (GCM) 10K type strain sequencing project: providing services to taxonomists for standard genome sequencing and annotation.</title>
        <authorList>
            <consortium name="The Broad Institute Genomics Platform"/>
            <consortium name="The Broad Institute Genome Sequencing Center for Infectious Disease"/>
            <person name="Wu L."/>
            <person name="Ma J."/>
        </authorList>
    </citation>
    <scope>NUCLEOTIDE SEQUENCE [LARGE SCALE GENOMIC DNA]</scope>
    <source>
        <strain evidence="9 10">JCM 15395</strain>
    </source>
</reference>
<comment type="caution">
    <text evidence="9">The sequence shown here is derived from an EMBL/GenBank/DDBJ whole genome shotgun (WGS) entry which is preliminary data.</text>
</comment>
<feature type="transmembrane region" description="Helical" evidence="7">
    <location>
        <begin position="44"/>
        <end position="63"/>
    </location>
</feature>
<dbReference type="Proteomes" id="UP001500866">
    <property type="component" value="Unassembled WGS sequence"/>
</dbReference>
<feature type="domain" description="Major facilitator superfamily (MFS) profile" evidence="8">
    <location>
        <begin position="1"/>
        <end position="408"/>
    </location>
</feature>
<evidence type="ECO:0000256" key="6">
    <source>
        <dbReference type="ARBA" id="ARBA00023136"/>
    </source>
</evidence>
<dbReference type="InterPro" id="IPR011701">
    <property type="entry name" value="MFS"/>
</dbReference>
<dbReference type="Pfam" id="PF07690">
    <property type="entry name" value="MFS_1"/>
    <property type="match status" value="1"/>
</dbReference>
<dbReference type="PANTHER" id="PTHR23517:SF3">
    <property type="entry name" value="INTEGRAL MEMBRANE TRANSPORT PROTEIN"/>
    <property type="match status" value="1"/>
</dbReference>
<feature type="transmembrane region" description="Helical" evidence="7">
    <location>
        <begin position="380"/>
        <end position="401"/>
    </location>
</feature>
<evidence type="ECO:0000256" key="3">
    <source>
        <dbReference type="ARBA" id="ARBA00022475"/>
    </source>
</evidence>
<proteinExistence type="predicted"/>
<dbReference type="SUPFAM" id="SSF103473">
    <property type="entry name" value="MFS general substrate transporter"/>
    <property type="match status" value="1"/>
</dbReference>
<feature type="transmembrane region" description="Helical" evidence="7">
    <location>
        <begin position="75"/>
        <end position="93"/>
    </location>
</feature>
<evidence type="ECO:0000256" key="5">
    <source>
        <dbReference type="ARBA" id="ARBA00022989"/>
    </source>
</evidence>
<keyword evidence="10" id="KW-1185">Reference proteome</keyword>
<dbReference type="PROSITE" id="PS00216">
    <property type="entry name" value="SUGAR_TRANSPORT_1"/>
    <property type="match status" value="1"/>
</dbReference>
<feature type="transmembrane region" description="Helical" evidence="7">
    <location>
        <begin position="99"/>
        <end position="121"/>
    </location>
</feature>
<feature type="transmembrane region" description="Helical" evidence="7">
    <location>
        <begin position="353"/>
        <end position="373"/>
    </location>
</feature>
<keyword evidence="6 7" id="KW-0472">Membrane</keyword>
<keyword evidence="4 7" id="KW-0812">Transmembrane</keyword>
<dbReference type="EMBL" id="BAAADS010000006">
    <property type="protein sequence ID" value="GAA0594780.1"/>
    <property type="molecule type" value="Genomic_DNA"/>
</dbReference>
<evidence type="ECO:0000256" key="7">
    <source>
        <dbReference type="SAM" id="Phobius"/>
    </source>
</evidence>
<dbReference type="InterPro" id="IPR005829">
    <property type="entry name" value="Sugar_transporter_CS"/>
</dbReference>
<feature type="transmembrane region" description="Helical" evidence="7">
    <location>
        <begin position="218"/>
        <end position="240"/>
    </location>
</feature>
<dbReference type="InterPro" id="IPR020846">
    <property type="entry name" value="MFS_dom"/>
</dbReference>
<evidence type="ECO:0000256" key="1">
    <source>
        <dbReference type="ARBA" id="ARBA00004651"/>
    </source>
</evidence>
<dbReference type="InterPro" id="IPR050171">
    <property type="entry name" value="MFS_Transporters"/>
</dbReference>
<evidence type="ECO:0000313" key="10">
    <source>
        <dbReference type="Proteomes" id="UP001500866"/>
    </source>
</evidence>
<keyword evidence="3" id="KW-1003">Cell membrane</keyword>
<dbReference type="RefSeq" id="WP_343810625.1">
    <property type="nucleotide sequence ID" value="NZ_BAAADS010000006.1"/>
</dbReference>
<feature type="transmembrane region" description="Helical" evidence="7">
    <location>
        <begin position="303"/>
        <end position="333"/>
    </location>
</feature>
<evidence type="ECO:0000256" key="2">
    <source>
        <dbReference type="ARBA" id="ARBA00022448"/>
    </source>
</evidence>
<protein>
    <submittedName>
        <fullName evidence="9">MFS transporter</fullName>
    </submittedName>
</protein>
<gene>
    <name evidence="9" type="ORF">GCM10009001_08620</name>
</gene>
<dbReference type="Gene3D" id="1.20.1250.20">
    <property type="entry name" value="MFS general substrate transporter like domains"/>
    <property type="match status" value="1"/>
</dbReference>
<dbReference type="PANTHER" id="PTHR23517">
    <property type="entry name" value="RESISTANCE PROTEIN MDTM, PUTATIVE-RELATED-RELATED"/>
    <property type="match status" value="1"/>
</dbReference>
<evidence type="ECO:0000313" key="9">
    <source>
        <dbReference type="EMBL" id="GAA0594780.1"/>
    </source>
</evidence>
<organism evidence="9 10">
    <name type="scientific">Virgibacillus siamensis</name>
    <dbReference type="NCBI Taxonomy" id="480071"/>
    <lineage>
        <taxon>Bacteria</taxon>
        <taxon>Bacillati</taxon>
        <taxon>Bacillota</taxon>
        <taxon>Bacilli</taxon>
        <taxon>Bacillales</taxon>
        <taxon>Bacillaceae</taxon>
        <taxon>Virgibacillus</taxon>
    </lineage>
</organism>
<accession>A0ABN1FPD1</accession>
<feature type="transmembrane region" description="Helical" evidence="7">
    <location>
        <begin position="260"/>
        <end position="282"/>
    </location>
</feature>
<sequence>MAKFQALHQSIKIRLLLQFATILASTTIMPFIAIYFTSLVGAKITGLLVVIVILAGITGGFLGGFWSDQIGRKKLLVLAELGLGISFLAIAFVNSAWAVLPYVSFVLFIINMFCNGIYIPVSTSMIHDLVKKEERNFVFTAVYWIGNLGSALGSITGAFLFEDYHFYLFLSVAGITMLASLITYLFIGETFIKPAEYESTTSPTIWANYKKVFQDHTYIIFLIATLCVVSLESHLTNYIAVHLEKNVEETSLFGLFTIDGINLVGVLHAENTLLVVVAVGIVSSMVKNLSDHTRMLFGMSLYVCCYAALSFAAMPIVLLGLMVFISIGELMYIPVKQSLLAELAVDSRRSSYLALHSFMGQGTMIIAGAAITLGSIIPPAVMSSTFLAIGLIGVSLMAFVIRRVQQSHGTTGILSKDIE</sequence>
<dbReference type="PROSITE" id="PS50850">
    <property type="entry name" value="MFS"/>
    <property type="match status" value="1"/>
</dbReference>
<evidence type="ECO:0000259" key="8">
    <source>
        <dbReference type="PROSITE" id="PS50850"/>
    </source>
</evidence>
<name>A0ABN1FPD1_9BACI</name>
<evidence type="ECO:0000256" key="4">
    <source>
        <dbReference type="ARBA" id="ARBA00022692"/>
    </source>
</evidence>
<feature type="transmembrane region" description="Helical" evidence="7">
    <location>
        <begin position="15"/>
        <end position="38"/>
    </location>
</feature>
<feature type="transmembrane region" description="Helical" evidence="7">
    <location>
        <begin position="141"/>
        <end position="161"/>
    </location>
</feature>
<feature type="transmembrane region" description="Helical" evidence="7">
    <location>
        <begin position="167"/>
        <end position="187"/>
    </location>
</feature>